<name>A0A371RHS1_9PROT</name>
<proteinExistence type="predicted"/>
<sequence>MTREALLNEQEVIRGNEVLHYNEDILIVGGDTPFFGENVPTMVTFEGDKIISVTFFPSDSDFEESSAQVYDRVVSELTKEFGTPVSVEEFDEALRFFGPKDQSEEFMADWNPSYFWSFNKVFIWVDETLDENGQPTTGYPNVYFARTDSDGRLFFFLSQVVKKWRVSDLPAE</sequence>
<reference evidence="1 2" key="1">
    <citation type="submission" date="2018-08" db="EMBL/GenBank/DDBJ databases">
        <title>Parvularcula sp. SM1705, isolated from surface water of the South Sea China.</title>
        <authorList>
            <person name="Sun L."/>
        </authorList>
    </citation>
    <scope>NUCLEOTIDE SEQUENCE [LARGE SCALE GENOMIC DNA]</scope>
    <source>
        <strain evidence="1 2">SM1705</strain>
    </source>
</reference>
<accession>A0A371RHS1</accession>
<dbReference type="EMBL" id="QUQO01000001">
    <property type="protein sequence ID" value="RFB04975.1"/>
    <property type="molecule type" value="Genomic_DNA"/>
</dbReference>
<dbReference type="Proteomes" id="UP000264589">
    <property type="component" value="Unassembled WGS sequence"/>
</dbReference>
<keyword evidence="2" id="KW-1185">Reference proteome</keyword>
<dbReference type="InParanoid" id="A0A371RHS1"/>
<gene>
    <name evidence="1" type="ORF">DX908_06545</name>
</gene>
<comment type="caution">
    <text evidence="1">The sequence shown here is derived from an EMBL/GenBank/DDBJ whole genome shotgun (WGS) entry which is preliminary data.</text>
</comment>
<evidence type="ECO:0000313" key="2">
    <source>
        <dbReference type="Proteomes" id="UP000264589"/>
    </source>
</evidence>
<organism evidence="1 2">
    <name type="scientific">Parvularcula marina</name>
    <dbReference type="NCBI Taxonomy" id="2292771"/>
    <lineage>
        <taxon>Bacteria</taxon>
        <taxon>Pseudomonadati</taxon>
        <taxon>Pseudomonadota</taxon>
        <taxon>Alphaproteobacteria</taxon>
        <taxon>Parvularculales</taxon>
        <taxon>Parvularculaceae</taxon>
        <taxon>Parvularcula</taxon>
    </lineage>
</organism>
<dbReference type="AlphaFoldDB" id="A0A371RHS1"/>
<protein>
    <submittedName>
        <fullName evidence="1">Uncharacterized protein</fullName>
    </submittedName>
</protein>
<evidence type="ECO:0000313" key="1">
    <source>
        <dbReference type="EMBL" id="RFB04975.1"/>
    </source>
</evidence>